<evidence type="ECO:0000313" key="1">
    <source>
        <dbReference type="EMBL" id="KAJ2967370.1"/>
    </source>
</evidence>
<proteinExistence type="predicted"/>
<reference evidence="1" key="1">
    <citation type="submission" date="2022-08" db="EMBL/GenBank/DDBJ databases">
        <title>Genome Sequence of Lecanicillium fungicola.</title>
        <authorList>
            <person name="Buettner E."/>
        </authorList>
    </citation>
    <scope>NUCLEOTIDE SEQUENCE</scope>
    <source>
        <strain evidence="1">Babe33</strain>
    </source>
</reference>
<dbReference type="EMBL" id="JANJQO010002311">
    <property type="protein sequence ID" value="KAJ2967370.1"/>
    <property type="molecule type" value="Genomic_DNA"/>
</dbReference>
<name>A0ACC1MK20_9HYPO</name>
<keyword evidence="2" id="KW-1185">Reference proteome</keyword>
<gene>
    <name evidence="1" type="ORF">NQ176_g9692</name>
</gene>
<protein>
    <submittedName>
        <fullName evidence="1">Uncharacterized protein</fullName>
    </submittedName>
</protein>
<evidence type="ECO:0000313" key="2">
    <source>
        <dbReference type="Proteomes" id="UP001143910"/>
    </source>
</evidence>
<accession>A0ACC1MK20</accession>
<dbReference type="Proteomes" id="UP001143910">
    <property type="component" value="Unassembled WGS sequence"/>
</dbReference>
<comment type="caution">
    <text evidence="1">The sequence shown here is derived from an EMBL/GenBank/DDBJ whole genome shotgun (WGS) entry which is preliminary data.</text>
</comment>
<sequence>MILSRCLLGLATIRVVIAGVCFPSRISVIDHQPCYFATGTSQAAATNSDELWDELRRLNAWLSTSDQPTRTLTTLIGKATTFTTTDKDGKPMVTSSITISSSEFLVTSNFLGVTTDLWIGSASSPCCYSCTIAASTVQVLFFPEQTSKAGDPVPVTSFVSNGVTFQSPSVYIGFASLSAYDYCGPIGRNFVNTTLAFETNELSSIVYGTFAGSTFTAGTIGADGINTNTIKTAILYEPTGSAAVNYADLVQNCSTIVGYTYVPGLPFNNLDRTPDPCHPTIVIPERVKSLDPSWHHCQDGFVGGFYDPPSALVSVVASPTPSSPPTDTPPSIPAQPSSSPAAPPSAPTSPPANGNNGNTGNGSGTGNTGNTGNTGTTGNTGNTGNTSGNTSNAGGNTGSTGGNAGNTGTNDNTGNTGNTGNSGNAGNAGNSGSTSNADNLNPGNAGGNTGNTGNAGITGSSGTTGITGNTGGNNDNTGGNVSGNTNNSPGDAGKPGNGSGNAGGNTAKTTPIAPANFGSTAKASDSSSPQAAQGSNAASVPSAQSGSSSAASGTTGDTQSVSSGTKSSPAAGTNLPIGTGTGVGNPSTVVPTPKSNDACMEPRPMMFVKLLSCAIVLAMAM</sequence>
<organism evidence="1 2">
    <name type="scientific">Zarea fungicola</name>
    <dbReference type="NCBI Taxonomy" id="93591"/>
    <lineage>
        <taxon>Eukaryota</taxon>
        <taxon>Fungi</taxon>
        <taxon>Dikarya</taxon>
        <taxon>Ascomycota</taxon>
        <taxon>Pezizomycotina</taxon>
        <taxon>Sordariomycetes</taxon>
        <taxon>Hypocreomycetidae</taxon>
        <taxon>Hypocreales</taxon>
        <taxon>Cordycipitaceae</taxon>
        <taxon>Zarea</taxon>
    </lineage>
</organism>